<feature type="domain" description="Alcohol dehydrogenase-like C-terminal" evidence="7">
    <location>
        <begin position="182"/>
        <end position="301"/>
    </location>
</feature>
<evidence type="ECO:0000256" key="3">
    <source>
        <dbReference type="ARBA" id="ARBA00022723"/>
    </source>
</evidence>
<dbReference type="EMBL" id="CP015220">
    <property type="protein sequence ID" value="AMY23318.1"/>
    <property type="molecule type" value="Genomic_DNA"/>
</dbReference>
<keyword evidence="5 9" id="KW-0560">Oxidoreductase</keyword>
<reference evidence="10" key="2">
    <citation type="submission" date="2016-04" db="EMBL/GenBank/DDBJ databases">
        <title>Complete Genome and Plasmid Sequences for Rhodococcus fascians D188 and Draft Sequences for Rhodococcus spp. Isolates PBTS 1 and PBTS 2.</title>
        <authorList>
            <person name="Stamer R."/>
            <person name="Vereecke D."/>
            <person name="Zhang Y."/>
            <person name="Schilkey F."/>
            <person name="Devitt N."/>
            <person name="Randall J."/>
        </authorList>
    </citation>
    <scope>NUCLEOTIDE SEQUENCE [LARGE SCALE GENOMIC DNA]</scope>
    <source>
        <strain evidence="10">PBTS2</strain>
    </source>
</reference>
<sequence length="348" mass="35513">MAVISGNDEAAVLHGPRDLRIEKIDRMQVGDGQVRVEVHGVSLCGSDLHYYADGRNGSNSLTQPTVLGHEGFGVVTEVGAGVSQDRIGQRVAIEPAIPNGTSPLSLSGHYNVCPSVVCFGSPPNHGLMRQSVVLANEFAHPLPDSIGDDVAALIEPLAVAAWAAARVGSVLGKRIAITGAGPIGLLVLQTVIALGASETTITDVAPARLEVAAALGAITTMRSGEDALPEGAFDIAFDCSGHPGAIADAARSLGPAGILALVGVPGRASAEFPIGAVQRWELDIRGCFRYGPSAFADAIALAGSARVDLAALVTSTYPLAESAAALEAALTDPTQLKIVIDTTSQGPQ</sequence>
<dbReference type="InterPro" id="IPR011032">
    <property type="entry name" value="GroES-like_sf"/>
</dbReference>
<reference evidence="9 10" key="1">
    <citation type="journal article" date="2016" name="Genome Announc.">
        <title>Complete Genome and Plasmid Sequences for Rhodococcus fascians D188 and Draft Sequences for Rhodococcus Isolates PBTS 1 and PBTS 2.</title>
        <authorList>
            <person name="Stamler R.A."/>
            <person name="Vereecke D."/>
            <person name="Zhang Y."/>
            <person name="Schilkey F."/>
            <person name="Devitt N."/>
            <person name="Randall J.J."/>
        </authorList>
    </citation>
    <scope>NUCLEOTIDE SEQUENCE [LARGE SCALE GENOMIC DNA]</scope>
    <source>
        <strain evidence="9 10">PBTS2</strain>
    </source>
</reference>
<dbReference type="GO" id="GO:0008270">
    <property type="term" value="F:zinc ion binding"/>
    <property type="evidence" value="ECO:0007669"/>
    <property type="project" value="InterPro"/>
</dbReference>
<proteinExistence type="inferred from homology"/>
<evidence type="ECO:0000259" key="7">
    <source>
        <dbReference type="Pfam" id="PF00107"/>
    </source>
</evidence>
<dbReference type="PROSITE" id="PS00059">
    <property type="entry name" value="ADH_ZINC"/>
    <property type="match status" value="1"/>
</dbReference>
<keyword evidence="4 6" id="KW-0862">Zinc</keyword>
<dbReference type="Proteomes" id="UP000076038">
    <property type="component" value="Chromosome"/>
</dbReference>
<dbReference type="InterPro" id="IPR013149">
    <property type="entry name" value="ADH-like_C"/>
</dbReference>
<protein>
    <submittedName>
        <fullName evidence="9">Sorbitol dehydrogenase</fullName>
        <ecNumber evidence="9">1.1.1.14</ecNumber>
    </submittedName>
</protein>
<keyword evidence="10" id="KW-1185">Reference proteome</keyword>
<evidence type="ECO:0000313" key="9">
    <source>
        <dbReference type="EMBL" id="AMY23318.1"/>
    </source>
</evidence>
<evidence type="ECO:0000256" key="4">
    <source>
        <dbReference type="ARBA" id="ARBA00022833"/>
    </source>
</evidence>
<dbReference type="Pfam" id="PF08240">
    <property type="entry name" value="ADH_N"/>
    <property type="match status" value="1"/>
</dbReference>
<dbReference type="EC" id="1.1.1.14" evidence="9"/>
<dbReference type="InterPro" id="IPR002328">
    <property type="entry name" value="ADH_Zn_CS"/>
</dbReference>
<dbReference type="PANTHER" id="PTHR43161">
    <property type="entry name" value="SORBITOL DEHYDROGENASE"/>
    <property type="match status" value="1"/>
</dbReference>
<evidence type="ECO:0000313" key="10">
    <source>
        <dbReference type="Proteomes" id="UP000076038"/>
    </source>
</evidence>
<gene>
    <name evidence="9" type="primary">gutB_2</name>
    <name evidence="9" type="ORF">A3Q41_02016</name>
</gene>
<dbReference type="RefSeq" id="WP_063216454.1">
    <property type="nucleotide sequence ID" value="NZ_CP015220.1"/>
</dbReference>
<keyword evidence="3 6" id="KW-0479">Metal-binding</keyword>
<evidence type="ECO:0000256" key="5">
    <source>
        <dbReference type="ARBA" id="ARBA00023002"/>
    </source>
</evidence>
<dbReference type="Pfam" id="PF00107">
    <property type="entry name" value="ADH_zinc_N"/>
    <property type="match status" value="1"/>
</dbReference>
<feature type="domain" description="Alcohol dehydrogenase-like N-terminal" evidence="8">
    <location>
        <begin position="30"/>
        <end position="144"/>
    </location>
</feature>
<dbReference type="OrthoDB" id="9797931at2"/>
<evidence type="ECO:0000256" key="6">
    <source>
        <dbReference type="RuleBase" id="RU361277"/>
    </source>
</evidence>
<dbReference type="SUPFAM" id="SSF51735">
    <property type="entry name" value="NAD(P)-binding Rossmann-fold domains"/>
    <property type="match status" value="1"/>
</dbReference>
<dbReference type="GO" id="GO:0003939">
    <property type="term" value="F:L-iditol 2-dehydrogenase (NAD+) activity"/>
    <property type="evidence" value="ECO:0007669"/>
    <property type="project" value="UniProtKB-EC"/>
</dbReference>
<dbReference type="Gene3D" id="3.40.50.720">
    <property type="entry name" value="NAD(P)-binding Rossmann-like Domain"/>
    <property type="match status" value="1"/>
</dbReference>
<evidence type="ECO:0000259" key="8">
    <source>
        <dbReference type="Pfam" id="PF08240"/>
    </source>
</evidence>
<dbReference type="Gene3D" id="3.90.180.10">
    <property type="entry name" value="Medium-chain alcohol dehydrogenases, catalytic domain"/>
    <property type="match status" value="1"/>
</dbReference>
<name>A0A143QKI6_RHOFA</name>
<comment type="similarity">
    <text evidence="2 6">Belongs to the zinc-containing alcohol dehydrogenase family.</text>
</comment>
<dbReference type="PATRIC" id="fig|1653479.3.peg.2038"/>
<dbReference type="AlphaFoldDB" id="A0A143QKI6"/>
<comment type="cofactor">
    <cofactor evidence="1 6">
        <name>Zn(2+)</name>
        <dbReference type="ChEBI" id="CHEBI:29105"/>
    </cofactor>
</comment>
<dbReference type="InterPro" id="IPR013154">
    <property type="entry name" value="ADH-like_N"/>
</dbReference>
<evidence type="ECO:0000256" key="1">
    <source>
        <dbReference type="ARBA" id="ARBA00001947"/>
    </source>
</evidence>
<dbReference type="PANTHER" id="PTHR43161:SF9">
    <property type="entry name" value="SORBITOL DEHYDROGENASE"/>
    <property type="match status" value="1"/>
</dbReference>
<dbReference type="KEGG" id="rhs:A3Q41_02016"/>
<dbReference type="InterPro" id="IPR036291">
    <property type="entry name" value="NAD(P)-bd_dom_sf"/>
</dbReference>
<organism evidence="9 10">
    <name type="scientific">Rhodococcoides fascians</name>
    <name type="common">Rhodococcus fascians</name>
    <dbReference type="NCBI Taxonomy" id="1828"/>
    <lineage>
        <taxon>Bacteria</taxon>
        <taxon>Bacillati</taxon>
        <taxon>Actinomycetota</taxon>
        <taxon>Actinomycetes</taxon>
        <taxon>Mycobacteriales</taxon>
        <taxon>Nocardiaceae</taxon>
        <taxon>Rhodococcoides</taxon>
    </lineage>
</organism>
<accession>A0A143QKI6</accession>
<evidence type="ECO:0000256" key="2">
    <source>
        <dbReference type="ARBA" id="ARBA00008072"/>
    </source>
</evidence>
<dbReference type="SUPFAM" id="SSF50129">
    <property type="entry name" value="GroES-like"/>
    <property type="match status" value="1"/>
</dbReference>